<dbReference type="EMBL" id="MCGT01000022">
    <property type="protein sequence ID" value="ORX50918.1"/>
    <property type="molecule type" value="Genomic_DNA"/>
</dbReference>
<dbReference type="AlphaFoldDB" id="A0A1X2GCW7"/>
<keyword evidence="2" id="KW-1185">Reference proteome</keyword>
<evidence type="ECO:0000313" key="1">
    <source>
        <dbReference type="EMBL" id="ORX50918.1"/>
    </source>
</evidence>
<dbReference type="Gene3D" id="3.80.10.10">
    <property type="entry name" value="Ribonuclease Inhibitor"/>
    <property type="match status" value="1"/>
</dbReference>
<dbReference type="InterPro" id="IPR032675">
    <property type="entry name" value="LRR_dom_sf"/>
</dbReference>
<evidence type="ECO:0000313" key="2">
    <source>
        <dbReference type="Proteomes" id="UP000242146"/>
    </source>
</evidence>
<gene>
    <name evidence="1" type="ORF">DM01DRAFT_240468</name>
</gene>
<accession>A0A1X2GCW7</accession>
<feature type="non-terminal residue" evidence="1">
    <location>
        <position position="151"/>
    </location>
</feature>
<organism evidence="1 2">
    <name type="scientific">Hesseltinella vesiculosa</name>
    <dbReference type="NCBI Taxonomy" id="101127"/>
    <lineage>
        <taxon>Eukaryota</taxon>
        <taxon>Fungi</taxon>
        <taxon>Fungi incertae sedis</taxon>
        <taxon>Mucoromycota</taxon>
        <taxon>Mucoromycotina</taxon>
        <taxon>Mucoromycetes</taxon>
        <taxon>Mucorales</taxon>
        <taxon>Cunninghamellaceae</taxon>
        <taxon>Hesseltinella</taxon>
    </lineage>
</organism>
<reference evidence="1 2" key="1">
    <citation type="submission" date="2016-07" db="EMBL/GenBank/DDBJ databases">
        <title>Pervasive Adenine N6-methylation of Active Genes in Fungi.</title>
        <authorList>
            <consortium name="DOE Joint Genome Institute"/>
            <person name="Mondo S.J."/>
            <person name="Dannebaum R.O."/>
            <person name="Kuo R.C."/>
            <person name="Labutti K."/>
            <person name="Haridas S."/>
            <person name="Kuo A."/>
            <person name="Salamov A."/>
            <person name="Ahrendt S.R."/>
            <person name="Lipzen A."/>
            <person name="Sullivan W."/>
            <person name="Andreopoulos W.B."/>
            <person name="Clum A."/>
            <person name="Lindquist E."/>
            <person name="Daum C."/>
            <person name="Ramamoorthy G.K."/>
            <person name="Gryganskyi A."/>
            <person name="Culley D."/>
            <person name="Magnuson J.K."/>
            <person name="James T.Y."/>
            <person name="O'Malley M.A."/>
            <person name="Stajich J.E."/>
            <person name="Spatafora J.W."/>
            <person name="Visel A."/>
            <person name="Grigoriev I.V."/>
        </authorList>
    </citation>
    <scope>NUCLEOTIDE SEQUENCE [LARGE SCALE GENOMIC DNA]</scope>
    <source>
        <strain evidence="1 2">NRRL 3301</strain>
    </source>
</reference>
<protein>
    <recommendedName>
        <fullName evidence="3">RNI-like protein</fullName>
    </recommendedName>
</protein>
<dbReference type="Proteomes" id="UP000242146">
    <property type="component" value="Unassembled WGS sequence"/>
</dbReference>
<name>A0A1X2GCW7_9FUNG</name>
<comment type="caution">
    <text evidence="1">The sequence shown here is derived from an EMBL/GenBank/DDBJ whole genome shotgun (WGS) entry which is preliminary data.</text>
</comment>
<evidence type="ECO:0008006" key="3">
    <source>
        <dbReference type="Google" id="ProtNLM"/>
    </source>
</evidence>
<proteinExistence type="predicted"/>
<dbReference type="OrthoDB" id="2264027at2759"/>
<sequence length="151" mass="16985">LSVTTLAPVLSTLPHLDHLVFRYCNLVAQPSNVAQSFLRSPALELYWTNFTKPALDVLLERMPNLTTVALHANHNRCYRANDQSLTSLCHFCPKVANLTIGLQEVGEDTISQCITFFGPNLVRLNLRCHSPWSTLLAIAKHARHLQDLTIR</sequence>
<dbReference type="SUPFAM" id="SSF52047">
    <property type="entry name" value="RNI-like"/>
    <property type="match status" value="1"/>
</dbReference>
<feature type="non-terminal residue" evidence="1">
    <location>
        <position position="1"/>
    </location>
</feature>